<organism evidence="2 3">
    <name type="scientific">Pleuronectes platessa</name>
    <name type="common">European plaice</name>
    <dbReference type="NCBI Taxonomy" id="8262"/>
    <lineage>
        <taxon>Eukaryota</taxon>
        <taxon>Metazoa</taxon>
        <taxon>Chordata</taxon>
        <taxon>Craniata</taxon>
        <taxon>Vertebrata</taxon>
        <taxon>Euteleostomi</taxon>
        <taxon>Actinopterygii</taxon>
        <taxon>Neopterygii</taxon>
        <taxon>Teleostei</taxon>
        <taxon>Neoteleostei</taxon>
        <taxon>Acanthomorphata</taxon>
        <taxon>Carangaria</taxon>
        <taxon>Pleuronectiformes</taxon>
        <taxon>Pleuronectoidei</taxon>
        <taxon>Pleuronectidae</taxon>
        <taxon>Pleuronectes</taxon>
    </lineage>
</organism>
<dbReference type="Proteomes" id="UP001153269">
    <property type="component" value="Unassembled WGS sequence"/>
</dbReference>
<dbReference type="AlphaFoldDB" id="A0A9N7UBK4"/>
<evidence type="ECO:0000313" key="3">
    <source>
        <dbReference type="Proteomes" id="UP001153269"/>
    </source>
</evidence>
<evidence type="ECO:0000256" key="1">
    <source>
        <dbReference type="SAM" id="MobiDB-lite"/>
    </source>
</evidence>
<reference evidence="2" key="1">
    <citation type="submission" date="2020-03" db="EMBL/GenBank/DDBJ databases">
        <authorList>
            <person name="Weist P."/>
        </authorList>
    </citation>
    <scope>NUCLEOTIDE SEQUENCE</scope>
</reference>
<feature type="compositionally biased region" description="Polar residues" evidence="1">
    <location>
        <begin position="53"/>
        <end position="69"/>
    </location>
</feature>
<dbReference type="EMBL" id="CADEAL010000955">
    <property type="protein sequence ID" value="CAB1427244.1"/>
    <property type="molecule type" value="Genomic_DNA"/>
</dbReference>
<proteinExistence type="predicted"/>
<feature type="compositionally biased region" description="Polar residues" evidence="1">
    <location>
        <begin position="77"/>
        <end position="88"/>
    </location>
</feature>
<feature type="compositionally biased region" description="Basic and acidic residues" evidence="1">
    <location>
        <begin position="19"/>
        <end position="28"/>
    </location>
</feature>
<sequence length="101" mass="11406">MWSSRCRRLQFRGPGVCENHQRHERREVSSSTASSSHIMVSARRVRRRHPGNIQKNRSAFTVSPDQINDQGARPKQIPSSQNAALVSRLQSPCRSGAIELD</sequence>
<protein>
    <submittedName>
        <fullName evidence="2">Uncharacterized protein</fullName>
    </submittedName>
</protein>
<name>A0A9N7UBK4_PLEPL</name>
<accession>A0A9N7UBK4</accession>
<keyword evidence="3" id="KW-1185">Reference proteome</keyword>
<feature type="region of interest" description="Disordered" evidence="1">
    <location>
        <begin position="19"/>
        <end position="88"/>
    </location>
</feature>
<gene>
    <name evidence="2" type="ORF">PLEPLA_LOCUS15182</name>
</gene>
<comment type="caution">
    <text evidence="2">The sequence shown here is derived from an EMBL/GenBank/DDBJ whole genome shotgun (WGS) entry which is preliminary data.</text>
</comment>
<evidence type="ECO:0000313" key="2">
    <source>
        <dbReference type="EMBL" id="CAB1427244.1"/>
    </source>
</evidence>